<dbReference type="Proteomes" id="UP000631114">
    <property type="component" value="Unassembled WGS sequence"/>
</dbReference>
<feature type="region of interest" description="Disordered" evidence="1">
    <location>
        <begin position="1"/>
        <end position="67"/>
    </location>
</feature>
<evidence type="ECO:0000259" key="2">
    <source>
        <dbReference type="Pfam" id="PF05678"/>
    </source>
</evidence>
<feature type="region of interest" description="Disordered" evidence="1">
    <location>
        <begin position="138"/>
        <end position="181"/>
    </location>
</feature>
<evidence type="ECO:0000256" key="1">
    <source>
        <dbReference type="SAM" id="MobiDB-lite"/>
    </source>
</evidence>
<organism evidence="3 4">
    <name type="scientific">Coptis chinensis</name>
    <dbReference type="NCBI Taxonomy" id="261450"/>
    <lineage>
        <taxon>Eukaryota</taxon>
        <taxon>Viridiplantae</taxon>
        <taxon>Streptophyta</taxon>
        <taxon>Embryophyta</taxon>
        <taxon>Tracheophyta</taxon>
        <taxon>Spermatophyta</taxon>
        <taxon>Magnoliopsida</taxon>
        <taxon>Ranunculales</taxon>
        <taxon>Ranunculaceae</taxon>
        <taxon>Coptidoideae</taxon>
        <taxon>Coptis</taxon>
    </lineage>
</organism>
<dbReference type="InterPro" id="IPR039609">
    <property type="entry name" value="VQ_15/22"/>
</dbReference>
<feature type="domain" description="VQ" evidence="2">
    <location>
        <begin position="177"/>
        <end position="204"/>
    </location>
</feature>
<feature type="compositionally biased region" description="Polar residues" evidence="1">
    <location>
        <begin position="138"/>
        <end position="164"/>
    </location>
</feature>
<feature type="compositionally biased region" description="Basic residues" evidence="1">
    <location>
        <begin position="167"/>
        <end position="176"/>
    </location>
</feature>
<evidence type="ECO:0000313" key="3">
    <source>
        <dbReference type="EMBL" id="KAF9622979.1"/>
    </source>
</evidence>
<dbReference type="OrthoDB" id="780193at2759"/>
<dbReference type="PANTHER" id="PTHR33179:SF4">
    <property type="entry name" value="VQ MOTIF-CONTAINING PROTEIN"/>
    <property type="match status" value="1"/>
</dbReference>
<feature type="compositionally biased region" description="Polar residues" evidence="1">
    <location>
        <begin position="24"/>
        <end position="37"/>
    </location>
</feature>
<dbReference type="EMBL" id="JADFTS010000002">
    <property type="protein sequence ID" value="KAF9622979.1"/>
    <property type="molecule type" value="Genomic_DNA"/>
</dbReference>
<reference evidence="3 4" key="1">
    <citation type="submission" date="2020-10" db="EMBL/GenBank/DDBJ databases">
        <title>The Coptis chinensis genome and diversification of protoberbering-type alkaloids.</title>
        <authorList>
            <person name="Wang B."/>
            <person name="Shu S."/>
            <person name="Song C."/>
            <person name="Liu Y."/>
        </authorList>
    </citation>
    <scope>NUCLEOTIDE SEQUENCE [LARGE SCALE GENOMIC DNA]</scope>
    <source>
        <strain evidence="3">HL-2020</strain>
        <tissue evidence="3">Leaf</tissue>
    </source>
</reference>
<feature type="compositionally biased region" description="Polar residues" evidence="1">
    <location>
        <begin position="384"/>
        <end position="414"/>
    </location>
</feature>
<feature type="region of interest" description="Disordered" evidence="1">
    <location>
        <begin position="371"/>
        <end position="440"/>
    </location>
</feature>
<comment type="caution">
    <text evidence="3">The sequence shown here is derived from an EMBL/GenBank/DDBJ whole genome shotgun (WGS) entry which is preliminary data.</text>
</comment>
<dbReference type="PANTHER" id="PTHR33179">
    <property type="entry name" value="VQ MOTIF-CONTAINING PROTEIN"/>
    <property type="match status" value="1"/>
</dbReference>
<dbReference type="Pfam" id="PF05678">
    <property type="entry name" value="VQ"/>
    <property type="match status" value="1"/>
</dbReference>
<name>A0A835IT95_9MAGN</name>
<proteinExistence type="predicted"/>
<dbReference type="AlphaFoldDB" id="A0A835IT95"/>
<feature type="compositionally biased region" description="Low complexity" evidence="1">
    <location>
        <begin position="1"/>
        <end position="14"/>
    </location>
</feature>
<protein>
    <recommendedName>
        <fullName evidence="2">VQ domain-containing protein</fullName>
    </recommendedName>
</protein>
<evidence type="ECO:0000313" key="4">
    <source>
        <dbReference type="Proteomes" id="UP000631114"/>
    </source>
</evidence>
<dbReference type="InterPro" id="IPR008889">
    <property type="entry name" value="VQ"/>
</dbReference>
<sequence length="440" mass="47164">MDSGNSGSLQSSSGGDDEYDSRNESISAFLNPSSSSHVGVLGNPQQPPPPSSLHHHHHHHQNPTSLFDPLSNYFDVFSSSRSTPPPNPNSPLNLDVVWSRNLRSEPNSTDMGAIMGSSSSIMASTTHQDVNRVIIQTPPSSVSLPQGADTSVKASASSSDPTNVTRTSKKRSRASRRAPTTVLTTDTSNFRAMVQEFTGIPAPPFSASPFPRSRLDLFSTASTMRSGHLEPNRPPPYLLRPFAQKPSPFASSNMSPGIASNTPSTNNMSTTNTTSSNNYQLLSELGLSKQSQNLVNMQNPLLTFQSLLQSTIPPKYPSPNSSGFGDNSQGILSNTRMGTLDEFNMNHGQVRTHLNELPNFGTSDGMRNDNNFASNCGDGVGSNDGDQGQARSFNENYGNSQRANSCKLNFSGSSSHEKGTENVTSRGGEGMVDSWICSSD</sequence>
<gene>
    <name evidence="3" type="ORF">IFM89_035694</name>
</gene>
<accession>A0A835IT95</accession>
<keyword evidence="4" id="KW-1185">Reference proteome</keyword>